<accession>A0A3A6PLQ3</accession>
<reference evidence="3 4" key="1">
    <citation type="submission" date="2018-09" db="EMBL/GenBank/DDBJ databases">
        <title>Paenibacillus aracenensis nov. sp. isolated from a cave in southern Spain.</title>
        <authorList>
            <person name="Jurado V."/>
            <person name="Gutierrez-Patricio S."/>
            <person name="Gonzalez-Pimentel J.L."/>
            <person name="Miller A.Z."/>
            <person name="Laiz L."/>
            <person name="Saiz-Jimenez C."/>
        </authorList>
    </citation>
    <scope>NUCLEOTIDE SEQUENCE [LARGE SCALE GENOMIC DNA]</scope>
    <source>
        <strain evidence="3 4">JCM 19203</strain>
    </source>
</reference>
<dbReference type="RefSeq" id="WP_120110440.1">
    <property type="nucleotide sequence ID" value="NZ_QXQB01000002.1"/>
</dbReference>
<evidence type="ECO:0000259" key="2">
    <source>
        <dbReference type="Pfam" id="PF13786"/>
    </source>
</evidence>
<dbReference type="EMBL" id="QXQB01000002">
    <property type="protein sequence ID" value="RJX40288.1"/>
    <property type="molecule type" value="Genomic_DNA"/>
</dbReference>
<name>A0A3A6PLQ3_9BACL</name>
<keyword evidence="1" id="KW-0812">Transmembrane</keyword>
<evidence type="ECO:0000313" key="3">
    <source>
        <dbReference type="EMBL" id="RJX40288.1"/>
    </source>
</evidence>
<keyword evidence="4" id="KW-1185">Reference proteome</keyword>
<gene>
    <name evidence="3" type="ORF">D3P09_13105</name>
</gene>
<keyword evidence="1" id="KW-0472">Membrane</keyword>
<evidence type="ECO:0000313" key="4">
    <source>
        <dbReference type="Proteomes" id="UP000267798"/>
    </source>
</evidence>
<organism evidence="3 4">
    <name type="scientific">Paenibacillus pinisoli</name>
    <dbReference type="NCBI Taxonomy" id="1276110"/>
    <lineage>
        <taxon>Bacteria</taxon>
        <taxon>Bacillati</taxon>
        <taxon>Bacillota</taxon>
        <taxon>Bacilli</taxon>
        <taxon>Bacillales</taxon>
        <taxon>Paenibacillaceae</taxon>
        <taxon>Paenibacillus</taxon>
    </lineage>
</organism>
<protein>
    <submittedName>
        <fullName evidence="3">DUF4179 domain-containing protein</fullName>
    </submittedName>
</protein>
<comment type="caution">
    <text evidence="3">The sequence shown here is derived from an EMBL/GenBank/DDBJ whole genome shotgun (WGS) entry which is preliminary data.</text>
</comment>
<sequence>MNNIEDRLLEERVRLSELSVPEELEARLIKALNTAIPRRKTKWNVIRSWAIAAAILAFMLVAGNQYHVLAYYGKMLLGFEKAVYNTLSELDKQGKGQALNERFQLVDGTMLTINGLMSDENQFILYYTLSNPNGLRSYDGFDPIGITGFQTDSDFILSGATTGPTGGVTETKGYVAFNAVSPLAKKLTLSYWYKLPESDQRRVGQVTFPYRPDEALPTKIKQSVNVTLNDQTITIGTITATPTMTIIKGTLDLENDQLKQAVLKGIELIANGDSVYMTGKSWQWTTGAFSMEYEALPEDLQSLQLILKKTGETVQIPVK</sequence>
<dbReference type="AlphaFoldDB" id="A0A3A6PLQ3"/>
<dbReference type="OrthoDB" id="2961302at2"/>
<dbReference type="InterPro" id="IPR025436">
    <property type="entry name" value="DUF4179"/>
</dbReference>
<proteinExistence type="predicted"/>
<evidence type="ECO:0000256" key="1">
    <source>
        <dbReference type="SAM" id="Phobius"/>
    </source>
</evidence>
<feature type="domain" description="DUF4179" evidence="2">
    <location>
        <begin position="42"/>
        <end position="130"/>
    </location>
</feature>
<dbReference type="Pfam" id="PF13786">
    <property type="entry name" value="DUF4179"/>
    <property type="match status" value="1"/>
</dbReference>
<feature type="transmembrane region" description="Helical" evidence="1">
    <location>
        <begin position="48"/>
        <end position="66"/>
    </location>
</feature>
<keyword evidence="1" id="KW-1133">Transmembrane helix</keyword>
<dbReference type="Proteomes" id="UP000267798">
    <property type="component" value="Unassembled WGS sequence"/>
</dbReference>